<name>A0A8I6XVK6_HORVV</name>
<dbReference type="InterPro" id="IPR036047">
    <property type="entry name" value="F-box-like_dom_sf"/>
</dbReference>
<dbReference type="PANTHER" id="PTHR34223:SF97">
    <property type="entry name" value="F-BOX DOMAIN-CONTAINING PROTEIN"/>
    <property type="match status" value="1"/>
</dbReference>
<dbReference type="Gramene" id="HORVU.MOREX.r2.5HG0417500.1">
    <property type="protein sequence ID" value="HORVU.MOREX.r2.5HG0417500.1"/>
    <property type="gene ID" value="HORVU.MOREX.r2.5HG0417500"/>
</dbReference>
<protein>
    <recommendedName>
        <fullName evidence="1">F-box domain-containing protein</fullName>
    </recommendedName>
</protein>
<dbReference type="InterPro" id="IPR032675">
    <property type="entry name" value="LRR_dom_sf"/>
</dbReference>
<reference evidence="2" key="3">
    <citation type="submission" date="2022-01" db="UniProtKB">
        <authorList>
            <consortium name="EnsemblPlants"/>
        </authorList>
    </citation>
    <scope>IDENTIFICATION</scope>
    <source>
        <strain evidence="2">subsp. vulgare</strain>
    </source>
</reference>
<reference evidence="3" key="1">
    <citation type="journal article" date="2012" name="Nature">
        <title>A physical, genetic and functional sequence assembly of the barley genome.</title>
        <authorList>
            <consortium name="The International Barley Genome Sequencing Consortium"/>
            <person name="Mayer K.F."/>
            <person name="Waugh R."/>
            <person name="Brown J.W."/>
            <person name="Schulman A."/>
            <person name="Langridge P."/>
            <person name="Platzer M."/>
            <person name="Fincher G.B."/>
            <person name="Muehlbauer G.J."/>
            <person name="Sato K."/>
            <person name="Close T.J."/>
            <person name="Wise R.P."/>
            <person name="Stein N."/>
        </authorList>
    </citation>
    <scope>NUCLEOTIDE SEQUENCE [LARGE SCALE GENOMIC DNA]</scope>
    <source>
        <strain evidence="3">cv. Morex</strain>
    </source>
</reference>
<dbReference type="EnsemblPlants" id="HORVU.MOREX.r3.5HG0502620.1">
    <property type="protein sequence ID" value="HORVU.MOREX.r3.5HG0502620.1"/>
    <property type="gene ID" value="HORVU.MOREX.r3.5HG0502620"/>
</dbReference>
<dbReference type="Gene3D" id="1.20.1280.50">
    <property type="match status" value="1"/>
</dbReference>
<dbReference type="Gene3D" id="3.80.10.10">
    <property type="entry name" value="Ribonuclease Inhibitor"/>
    <property type="match status" value="1"/>
</dbReference>
<keyword evidence="3" id="KW-1185">Reference proteome</keyword>
<evidence type="ECO:0000313" key="3">
    <source>
        <dbReference type="Proteomes" id="UP000011116"/>
    </source>
</evidence>
<dbReference type="PANTHER" id="PTHR34223">
    <property type="entry name" value="OS11G0201299 PROTEIN"/>
    <property type="match status" value="1"/>
</dbReference>
<dbReference type="Pfam" id="PF00646">
    <property type="entry name" value="F-box"/>
    <property type="match status" value="1"/>
</dbReference>
<reference evidence="2" key="2">
    <citation type="submission" date="2020-10" db="EMBL/GenBank/DDBJ databases">
        <authorList>
            <person name="Scholz U."/>
            <person name="Mascher M."/>
            <person name="Fiebig A."/>
        </authorList>
    </citation>
    <scope>NUCLEOTIDE SEQUENCE [LARGE SCALE GENOMIC DNA]</scope>
    <source>
        <strain evidence="2">cv. Morex</strain>
    </source>
</reference>
<evidence type="ECO:0000259" key="1">
    <source>
        <dbReference type="Pfam" id="PF00646"/>
    </source>
</evidence>
<accession>A0A8I6XVK6</accession>
<dbReference type="Proteomes" id="UP000011116">
    <property type="component" value="Chromosome 5H"/>
</dbReference>
<dbReference type="SUPFAM" id="SSF52047">
    <property type="entry name" value="RNI-like"/>
    <property type="match status" value="1"/>
</dbReference>
<evidence type="ECO:0000313" key="2">
    <source>
        <dbReference type="EnsemblPlants" id="HORVU.MOREX.r3.5HG0502620.1"/>
    </source>
</evidence>
<dbReference type="InterPro" id="IPR001810">
    <property type="entry name" value="F-box_dom"/>
</dbReference>
<dbReference type="Gramene" id="HORVU.MOREX.r3.5HG0502620.1">
    <property type="protein sequence ID" value="HORVU.MOREX.r3.5HG0502620.1"/>
    <property type="gene ID" value="HORVU.MOREX.r3.5HG0502620"/>
</dbReference>
<organism evidence="2 3">
    <name type="scientific">Hordeum vulgare subsp. vulgare</name>
    <name type="common">Domesticated barley</name>
    <dbReference type="NCBI Taxonomy" id="112509"/>
    <lineage>
        <taxon>Eukaryota</taxon>
        <taxon>Viridiplantae</taxon>
        <taxon>Streptophyta</taxon>
        <taxon>Embryophyta</taxon>
        <taxon>Tracheophyta</taxon>
        <taxon>Spermatophyta</taxon>
        <taxon>Magnoliopsida</taxon>
        <taxon>Liliopsida</taxon>
        <taxon>Poales</taxon>
        <taxon>Poaceae</taxon>
        <taxon>BOP clade</taxon>
        <taxon>Pooideae</taxon>
        <taxon>Triticodae</taxon>
        <taxon>Triticeae</taxon>
        <taxon>Hordeinae</taxon>
        <taxon>Hordeum</taxon>
    </lineage>
</organism>
<proteinExistence type="predicted"/>
<dbReference type="SUPFAM" id="SSF81383">
    <property type="entry name" value="F-box domain"/>
    <property type="match status" value="1"/>
</dbReference>
<feature type="domain" description="F-box" evidence="1">
    <location>
        <begin position="19"/>
        <end position="58"/>
    </location>
</feature>
<dbReference type="InterPro" id="IPR053197">
    <property type="entry name" value="F-box_SCFL_complex_component"/>
</dbReference>
<dbReference type="AlphaFoldDB" id="A0A8I6XVK6"/>
<sequence length="404" mass="45957">MAEGLRGKKAAVAGGEDRLSALPEELIHLVLSLLPSCQAVRTCLLAARWRTLWKSVPSLRVNADDEAYHSCQDLKRFIDSFLGRRDPTAPLHECEVLFDHHRDTEEFHQDFHMWLSYAVSRKARLLRFEILAGHDPLQLPAGALVSDHLTTLILRCVQFEDFSLDVSGCQSLEVLEMHECVINIGAALPKSLRHLTIRDTCFGPQDTRCLTSAPGLVSLQVADCDGWTPLFKSLPSLEAALIDTRYILNGSCGYCGHELCVVCHRRDDCVFLEGLSGAKNLELIADYVMVYRMDMKWYPTFSKLKTLLLGHWCMADDFYGLIYFLKNSPILERFTLELYKPFEHAYGIVNGTYQPEDQVLVSKHLKAFEINHVKDDKWIHLVLKVLDSHGVHSELIKFVEKYHS</sequence>